<proteinExistence type="predicted"/>
<reference evidence="8 9" key="1">
    <citation type="submission" date="2019-10" db="EMBL/GenBank/DDBJ databases">
        <title>Glycomyces albidus sp. nov., a novel actinomycete isolated from rhizosphere soil of wheat (Triticum aestivum L.).</title>
        <authorList>
            <person name="Qian L."/>
        </authorList>
    </citation>
    <scope>NUCLEOTIDE SEQUENCE [LARGE SCALE GENOMIC DNA]</scope>
    <source>
        <strain evidence="8 9">NEAU-7082</strain>
    </source>
</reference>
<evidence type="ECO:0000256" key="2">
    <source>
        <dbReference type="ARBA" id="ARBA00022964"/>
    </source>
</evidence>
<accession>A0A6L5G8E9</accession>
<feature type="domain" description="Fe2OG dioxygenase" evidence="7">
    <location>
        <begin position="111"/>
        <end position="213"/>
    </location>
</feature>
<evidence type="ECO:0000256" key="5">
    <source>
        <dbReference type="PIRSR" id="PIRSR604574-2"/>
    </source>
</evidence>
<feature type="region of interest" description="Disordered" evidence="6">
    <location>
        <begin position="211"/>
        <end position="239"/>
    </location>
</feature>
<dbReference type="InterPro" id="IPR004574">
    <property type="entry name" value="Alkb"/>
</dbReference>
<evidence type="ECO:0000313" key="9">
    <source>
        <dbReference type="Proteomes" id="UP000477750"/>
    </source>
</evidence>
<dbReference type="AlphaFoldDB" id="A0A6L5G8E9"/>
<dbReference type="RefSeq" id="WP_153025132.1">
    <property type="nucleotide sequence ID" value="NZ_WIAO01000010.1"/>
</dbReference>
<feature type="binding site" evidence="5">
    <location>
        <position position="129"/>
    </location>
    <ligand>
        <name>Fe cation</name>
        <dbReference type="ChEBI" id="CHEBI:24875"/>
        <note>catalytic</note>
    </ligand>
</feature>
<dbReference type="Proteomes" id="UP000477750">
    <property type="component" value="Unassembled WGS sequence"/>
</dbReference>
<comment type="caution">
    <text evidence="8">The sequence shown here is derived from an EMBL/GenBank/DDBJ whole genome shotgun (WGS) entry which is preliminary data.</text>
</comment>
<evidence type="ECO:0000256" key="3">
    <source>
        <dbReference type="ARBA" id="ARBA00023002"/>
    </source>
</evidence>
<evidence type="ECO:0000259" key="7">
    <source>
        <dbReference type="PROSITE" id="PS51471"/>
    </source>
</evidence>
<dbReference type="SUPFAM" id="SSF51197">
    <property type="entry name" value="Clavaminate synthase-like"/>
    <property type="match status" value="1"/>
</dbReference>
<dbReference type="PANTHER" id="PTHR16557">
    <property type="entry name" value="ALKYLATED DNA REPAIR PROTEIN ALKB-RELATED"/>
    <property type="match status" value="1"/>
</dbReference>
<dbReference type="PROSITE" id="PS51471">
    <property type="entry name" value="FE2OG_OXY"/>
    <property type="match status" value="1"/>
</dbReference>
<name>A0A6L5G8E9_9ACTN</name>
<dbReference type="Pfam" id="PF13532">
    <property type="entry name" value="2OG-FeII_Oxy_2"/>
    <property type="match status" value="1"/>
</dbReference>
<dbReference type="GO" id="GO:0008198">
    <property type="term" value="F:ferrous iron binding"/>
    <property type="evidence" value="ECO:0007669"/>
    <property type="project" value="TreeGrafter"/>
</dbReference>
<dbReference type="Gene3D" id="2.60.120.590">
    <property type="entry name" value="Alpha-ketoglutarate-dependent dioxygenase AlkB-like"/>
    <property type="match status" value="1"/>
</dbReference>
<dbReference type="InterPro" id="IPR027450">
    <property type="entry name" value="AlkB-like"/>
</dbReference>
<evidence type="ECO:0000256" key="4">
    <source>
        <dbReference type="ARBA" id="ARBA00023004"/>
    </source>
</evidence>
<keyword evidence="9" id="KW-1185">Reference proteome</keyword>
<organism evidence="8 9">
    <name type="scientific">Glycomyces albidus</name>
    <dbReference type="NCBI Taxonomy" id="2656774"/>
    <lineage>
        <taxon>Bacteria</taxon>
        <taxon>Bacillati</taxon>
        <taxon>Actinomycetota</taxon>
        <taxon>Actinomycetes</taxon>
        <taxon>Glycomycetales</taxon>
        <taxon>Glycomycetaceae</taxon>
        <taxon>Glycomyces</taxon>
    </lineage>
</organism>
<dbReference type="EMBL" id="WIAO01000010">
    <property type="protein sequence ID" value="MQM25972.1"/>
    <property type="molecule type" value="Genomic_DNA"/>
</dbReference>
<dbReference type="GO" id="GO:0035516">
    <property type="term" value="F:broad specificity oxidative DNA demethylase activity"/>
    <property type="evidence" value="ECO:0007669"/>
    <property type="project" value="TreeGrafter"/>
</dbReference>
<evidence type="ECO:0000313" key="8">
    <source>
        <dbReference type="EMBL" id="MQM25972.1"/>
    </source>
</evidence>
<keyword evidence="4 5" id="KW-0408">Iron</keyword>
<gene>
    <name evidence="8" type="ORF">GFD30_10380</name>
</gene>
<keyword evidence="1 5" id="KW-0479">Metal-binding</keyword>
<keyword evidence="2 8" id="KW-0223">Dioxygenase</keyword>
<dbReference type="InterPro" id="IPR037151">
    <property type="entry name" value="AlkB-like_sf"/>
</dbReference>
<evidence type="ECO:0000256" key="6">
    <source>
        <dbReference type="SAM" id="MobiDB-lite"/>
    </source>
</evidence>
<dbReference type="GO" id="GO:0005737">
    <property type="term" value="C:cytoplasm"/>
    <property type="evidence" value="ECO:0007669"/>
    <property type="project" value="TreeGrafter"/>
</dbReference>
<dbReference type="PANTHER" id="PTHR16557:SF2">
    <property type="entry name" value="NUCLEIC ACID DIOXYGENASE ALKBH1"/>
    <property type="match status" value="1"/>
</dbReference>
<protein>
    <submittedName>
        <fullName evidence="8">Alpha-ketoglutarate-dependent dioxygenase AlkB</fullName>
    </submittedName>
</protein>
<comment type="cofactor">
    <cofactor evidence="5">
        <name>Fe(2+)</name>
        <dbReference type="ChEBI" id="CHEBI:29033"/>
    </cofactor>
    <text evidence="5">Binds 1 Fe(2+) ion per subunit.</text>
</comment>
<feature type="binding site" evidence="5">
    <location>
        <position position="131"/>
    </location>
    <ligand>
        <name>Fe cation</name>
        <dbReference type="ChEBI" id="CHEBI:24875"/>
        <note>catalytic</note>
    </ligand>
</feature>
<feature type="binding site" evidence="5">
    <location>
        <position position="185"/>
    </location>
    <ligand>
        <name>Fe cation</name>
        <dbReference type="ChEBI" id="CHEBI:24875"/>
        <note>catalytic</note>
    </ligand>
</feature>
<keyword evidence="3" id="KW-0560">Oxidoreductase</keyword>
<dbReference type="GO" id="GO:0035515">
    <property type="term" value="F:oxidative RNA demethylase activity"/>
    <property type="evidence" value="ECO:0007669"/>
    <property type="project" value="TreeGrafter"/>
</dbReference>
<dbReference type="InterPro" id="IPR005123">
    <property type="entry name" value="Oxoglu/Fe-dep_dioxygenase_dom"/>
</dbReference>
<evidence type="ECO:0000256" key="1">
    <source>
        <dbReference type="ARBA" id="ARBA00022723"/>
    </source>
</evidence>
<sequence length="239" mass="26132">MDGELFPRDRTEVAPGAVLLPDWLDEQRQRELVAACREWARPPAGMRTVRTPGGGVMSAKVVGLGWQWRPYYFSKTADDGSPVKPFPPELGELARRATEDVFGRVPDDGLEYDMALLNFYDAKAHMGMHQDKDELSKAPVISLSLGDTCVFRFGNTESRSRPYTDLELHSGDLFVFGGPSRLAFHGVPRILPGTAPAWLGLTGRLNLTLRATGLTPPTGSGARGPGRPLRADSPTEESQ</sequence>
<dbReference type="GO" id="GO:0035513">
    <property type="term" value="P:oxidative RNA demethylation"/>
    <property type="evidence" value="ECO:0007669"/>
    <property type="project" value="TreeGrafter"/>
</dbReference>